<evidence type="ECO:0000313" key="1">
    <source>
        <dbReference type="EMBL" id="KKN55378.1"/>
    </source>
</evidence>
<organism evidence="1">
    <name type="scientific">marine sediment metagenome</name>
    <dbReference type="NCBI Taxonomy" id="412755"/>
    <lineage>
        <taxon>unclassified sequences</taxon>
        <taxon>metagenomes</taxon>
        <taxon>ecological metagenomes</taxon>
    </lineage>
</organism>
<gene>
    <name evidence="1" type="ORF">LCGC14_0582730</name>
</gene>
<dbReference type="AlphaFoldDB" id="A0A0F9UP38"/>
<dbReference type="Pfam" id="PF09563">
    <property type="entry name" value="RE_LlaJI"/>
    <property type="match status" value="1"/>
</dbReference>
<comment type="caution">
    <text evidence="1">The sequence shown here is derived from an EMBL/GenBank/DDBJ whole genome shotgun (WGS) entry which is preliminary data.</text>
</comment>
<reference evidence="1" key="1">
    <citation type="journal article" date="2015" name="Nature">
        <title>Complex archaea that bridge the gap between prokaryotes and eukaryotes.</title>
        <authorList>
            <person name="Spang A."/>
            <person name="Saw J.H."/>
            <person name="Jorgensen S.L."/>
            <person name="Zaremba-Niedzwiedzka K."/>
            <person name="Martijn J."/>
            <person name="Lind A.E."/>
            <person name="van Eijk R."/>
            <person name="Schleper C."/>
            <person name="Guy L."/>
            <person name="Ettema T.J."/>
        </authorList>
    </citation>
    <scope>NUCLEOTIDE SEQUENCE</scope>
</reference>
<dbReference type="EMBL" id="LAZR01000887">
    <property type="protein sequence ID" value="KKN55378.1"/>
    <property type="molecule type" value="Genomic_DNA"/>
</dbReference>
<evidence type="ECO:0008006" key="2">
    <source>
        <dbReference type="Google" id="ProtNLM"/>
    </source>
</evidence>
<proteinExistence type="predicted"/>
<sequence length="435" mass="48816">MRSNLPSFFSDRDPLAVLDRHAGTVVAAMRERGIGRIDEQKTVHFCGLVHHPVEGAAVFLPREAGTGNADADLETASLTMLALARFGAETSMRDFEDDGEAGNPGTLAVIKRLADDFRDHGLFSERIRQQTRNAGKPEWTRTVKRESALPDHKGQPIFIDIRTSRATRSTDALLAQIQAAVIREIHLAHAWWLGGTSGRRQELLSSPHPPFPRASWARKLDALLPSLYSARSMFLAEYLRFYLRESRMSSTGAYVFGVSDFHTVWETMLRETILRSPHDRRRNWNSELPKPIYVLKGSGTLDPRSRGMQTDIILENKTDYMIVDAKYYAARSAVTAPGWPDIAKQMFYEQALREIVDSADLPQNVIHNIFAFPGQTNDGPLANVEVRHTDGRPVSTAFRPVFCVYLSMREVLSHYVNNTRGIKLAAPVRQPVPVA</sequence>
<accession>A0A0F9UP38</accession>
<protein>
    <recommendedName>
        <fullName evidence="2">LlaJI family restriction endonuclease</fullName>
    </recommendedName>
</protein>
<name>A0A0F9UP38_9ZZZZ</name>
<dbReference type="InterPro" id="IPR018579">
    <property type="entry name" value="Restrct_endonuc_II_LlaJI"/>
</dbReference>